<dbReference type="Proteomes" id="UP000518605">
    <property type="component" value="Unassembled WGS sequence"/>
</dbReference>
<evidence type="ECO:0000313" key="8">
    <source>
        <dbReference type="Proteomes" id="UP000518605"/>
    </source>
</evidence>
<dbReference type="GO" id="GO:0016874">
    <property type="term" value="F:ligase activity"/>
    <property type="evidence" value="ECO:0007669"/>
    <property type="project" value="UniProtKB-KW"/>
</dbReference>
<dbReference type="InterPro" id="IPR005494">
    <property type="entry name" value="GSPS_pre-ATP-grasp-like_dom"/>
</dbReference>
<keyword evidence="4" id="KW-0067">ATP-binding</keyword>
<gene>
    <name evidence="7" type="ORF">FHS16_001306</name>
</gene>
<dbReference type="AlphaFoldDB" id="A0A7W5C4Z2"/>
<reference evidence="7 8" key="1">
    <citation type="submission" date="2020-08" db="EMBL/GenBank/DDBJ databases">
        <title>Genomic Encyclopedia of Type Strains, Phase III (KMG-III): the genomes of soil and plant-associated and newly described type strains.</title>
        <authorList>
            <person name="Whitman W."/>
        </authorList>
    </citation>
    <scope>NUCLEOTIDE SEQUENCE [LARGE SCALE GENOMIC DNA]</scope>
    <source>
        <strain evidence="7 8">CECT 8234</strain>
    </source>
</reference>
<dbReference type="SUPFAM" id="SSF52440">
    <property type="entry name" value="PreATP-grasp domain"/>
    <property type="match status" value="1"/>
</dbReference>
<evidence type="ECO:0000313" key="7">
    <source>
        <dbReference type="EMBL" id="MBB3151263.1"/>
    </source>
</evidence>
<organism evidence="7 8">
    <name type="scientific">Paenibacillus endophyticus</name>
    <dbReference type="NCBI Taxonomy" id="1294268"/>
    <lineage>
        <taxon>Bacteria</taxon>
        <taxon>Bacillati</taxon>
        <taxon>Bacillota</taxon>
        <taxon>Bacilli</taxon>
        <taxon>Bacillales</taxon>
        <taxon>Paenibacillaceae</taxon>
        <taxon>Paenibacillus</taxon>
    </lineage>
</organism>
<proteinExistence type="predicted"/>
<sequence length="437" mass="49494">MQRILPLALTHDELFQGELAQRIPYHRMYGKQYCLPSVTCYTQSEYKELQSASEQIDQIYWKALRFVQQHLPDDFVSQQLGIHPSLISAARKETPTHGVSRQDWIVTKQGMKCIENNTDTPTGIPETAYLAKAMISRYTPHQAAAEGMNDALAAAFDKLIAHYRSEGLGGTIACTCYDWHVEDKCNTEYVMQAIRQLGYPVIFVPLDELTIIEGDGLYGNGERIDILYRLYPLEYLIHDTEEETGLPVGKALMRLVEQGRLALINPPQSIITQSKGFMALIWALYERNEQSTAVLGYPLFEEAEVSAIQTYLLPTYFEETVFVQEQIPYVSKSYWGREGKGTALYSGDGTLETEEWGMQEDEEESEEIKRYYLAQQKIYQQRFTMEETLVHTEAGPFHGCLLTGAYVIGGKFAGLLPRVGSKITGDMAYYCPAAVID</sequence>
<evidence type="ECO:0000259" key="6">
    <source>
        <dbReference type="Pfam" id="PF03738"/>
    </source>
</evidence>
<evidence type="ECO:0000256" key="3">
    <source>
        <dbReference type="ARBA" id="ARBA00022741"/>
    </source>
</evidence>
<dbReference type="RefSeq" id="WP_183560062.1">
    <property type="nucleotide sequence ID" value="NZ_CBCSLB010000002.1"/>
</dbReference>
<dbReference type="Pfam" id="PF03738">
    <property type="entry name" value="GSP_synth"/>
    <property type="match status" value="1"/>
</dbReference>
<dbReference type="GO" id="GO:0046872">
    <property type="term" value="F:metal ion binding"/>
    <property type="evidence" value="ECO:0007669"/>
    <property type="project" value="UniProtKB-KW"/>
</dbReference>
<keyword evidence="8" id="KW-1185">Reference proteome</keyword>
<evidence type="ECO:0000256" key="5">
    <source>
        <dbReference type="ARBA" id="ARBA00022842"/>
    </source>
</evidence>
<keyword evidence="3" id="KW-0547">Nucleotide-binding</keyword>
<evidence type="ECO:0000256" key="1">
    <source>
        <dbReference type="ARBA" id="ARBA00022598"/>
    </source>
</evidence>
<name>A0A7W5C4Z2_9BACL</name>
<comment type="caution">
    <text evidence="7">The sequence shown here is derived from an EMBL/GenBank/DDBJ whole genome shotgun (WGS) entry which is preliminary data.</text>
</comment>
<evidence type="ECO:0000256" key="2">
    <source>
        <dbReference type="ARBA" id="ARBA00022723"/>
    </source>
</evidence>
<keyword evidence="1" id="KW-0436">Ligase</keyword>
<dbReference type="InterPro" id="IPR016185">
    <property type="entry name" value="PreATP-grasp_dom_sf"/>
</dbReference>
<dbReference type="Gene3D" id="3.30.1490.330">
    <property type="match status" value="1"/>
</dbReference>
<dbReference type="EMBL" id="JACHXW010000003">
    <property type="protein sequence ID" value="MBB3151263.1"/>
    <property type="molecule type" value="Genomic_DNA"/>
</dbReference>
<accession>A0A7W5C4Z2</accession>
<feature type="domain" description="Glutathionylspermidine synthase pre-ATP-grasp-like" evidence="6">
    <location>
        <begin position="25"/>
        <end position="434"/>
    </location>
</feature>
<dbReference type="GO" id="GO:0005524">
    <property type="term" value="F:ATP binding"/>
    <property type="evidence" value="ECO:0007669"/>
    <property type="project" value="UniProtKB-KW"/>
</dbReference>
<keyword evidence="2" id="KW-0479">Metal-binding</keyword>
<evidence type="ECO:0000256" key="4">
    <source>
        <dbReference type="ARBA" id="ARBA00022840"/>
    </source>
</evidence>
<dbReference type="SUPFAM" id="SSF56059">
    <property type="entry name" value="Glutathione synthetase ATP-binding domain-like"/>
    <property type="match status" value="1"/>
</dbReference>
<protein>
    <submittedName>
        <fullName evidence="7">Glutathionylspermidine synthase</fullName>
    </submittedName>
</protein>
<keyword evidence="5" id="KW-0460">Magnesium</keyword>